<keyword evidence="2" id="KW-0472">Membrane</keyword>
<dbReference type="AlphaFoldDB" id="A0A448HFB6"/>
<dbReference type="Proteomes" id="UP000266895">
    <property type="component" value="Chromosome"/>
</dbReference>
<dbReference type="InterPro" id="IPR049492">
    <property type="entry name" value="BD-FAE-like_dom"/>
</dbReference>
<evidence type="ECO:0000313" key="4">
    <source>
        <dbReference type="EMBL" id="VEG26988.1"/>
    </source>
</evidence>
<keyword evidence="2" id="KW-1133">Transmembrane helix</keyword>
<dbReference type="EMBL" id="LR134350">
    <property type="protein sequence ID" value="VEG26988.1"/>
    <property type="molecule type" value="Genomic_DNA"/>
</dbReference>
<accession>A0A448HFB6</accession>
<proteinExistence type="predicted"/>
<keyword evidence="2" id="KW-0812">Transmembrane</keyword>
<evidence type="ECO:0000313" key="5">
    <source>
        <dbReference type="Proteomes" id="UP000266895"/>
    </source>
</evidence>
<keyword evidence="5" id="KW-1185">Reference proteome</keyword>
<evidence type="ECO:0000259" key="3">
    <source>
        <dbReference type="Pfam" id="PF20434"/>
    </source>
</evidence>
<organism evidence="4 5">
    <name type="scientific">Actinomyces howellii</name>
    <dbReference type="NCBI Taxonomy" id="52771"/>
    <lineage>
        <taxon>Bacteria</taxon>
        <taxon>Bacillati</taxon>
        <taxon>Actinomycetota</taxon>
        <taxon>Actinomycetes</taxon>
        <taxon>Actinomycetales</taxon>
        <taxon>Actinomycetaceae</taxon>
        <taxon>Actinomyces</taxon>
    </lineage>
</organism>
<dbReference type="Gene3D" id="3.40.50.1820">
    <property type="entry name" value="alpha/beta hydrolase"/>
    <property type="match status" value="1"/>
</dbReference>
<dbReference type="Pfam" id="PF20434">
    <property type="entry name" value="BD-FAE"/>
    <property type="match status" value="1"/>
</dbReference>
<dbReference type="EC" id="3.1.1.1" evidence="4"/>
<protein>
    <submittedName>
        <fullName evidence="4">Carboxylesterase</fullName>
        <ecNumber evidence="4">3.1.1.1</ecNumber>
    </submittedName>
</protein>
<gene>
    <name evidence="4" type="ORF">NCTC11636_00813</name>
</gene>
<name>A0A448HFB6_9ACTO</name>
<feature type="transmembrane region" description="Helical" evidence="2">
    <location>
        <begin position="33"/>
        <end position="55"/>
    </location>
</feature>
<feature type="transmembrane region" description="Helical" evidence="2">
    <location>
        <begin position="62"/>
        <end position="83"/>
    </location>
</feature>
<dbReference type="OrthoDB" id="9803828at2"/>
<feature type="domain" description="BD-FAE-like" evidence="3">
    <location>
        <begin position="146"/>
        <end position="354"/>
    </location>
</feature>
<dbReference type="InterPro" id="IPR029058">
    <property type="entry name" value="AB_hydrolase_fold"/>
</dbReference>
<dbReference type="InterPro" id="IPR000073">
    <property type="entry name" value="AB_hydrolase_1"/>
</dbReference>
<dbReference type="SUPFAM" id="SSF53474">
    <property type="entry name" value="alpha/beta-Hydrolases"/>
    <property type="match status" value="1"/>
</dbReference>
<dbReference type="RefSeq" id="WP_126381971.1">
    <property type="nucleotide sequence ID" value="NZ_LR134350.1"/>
</dbReference>
<dbReference type="PRINTS" id="PR00111">
    <property type="entry name" value="ABHYDROLASE"/>
</dbReference>
<dbReference type="PANTHER" id="PTHR48081">
    <property type="entry name" value="AB HYDROLASE SUPERFAMILY PROTEIN C4A8.06C"/>
    <property type="match status" value="1"/>
</dbReference>
<keyword evidence="1 4" id="KW-0378">Hydrolase</keyword>
<reference evidence="4 5" key="1">
    <citation type="submission" date="2018-12" db="EMBL/GenBank/DDBJ databases">
        <authorList>
            <consortium name="Pathogen Informatics"/>
        </authorList>
    </citation>
    <scope>NUCLEOTIDE SEQUENCE [LARGE SCALE GENOMIC DNA]</scope>
    <source>
        <strain evidence="4 5">NCTC11636</strain>
    </source>
</reference>
<sequence length="400" mass="41858">MVSVALLVAALFTSACALAMFVPLPGLSYSLMLGTWGLAALTGVAVATLCAVVAWRRRPDRVRAWAAALLACSLLAVAAVAGIQVRFALAQGVVLDPWALTGIGQTGSAPDLEETFLSDDASDQVLQAGIWLPRDPATGEPVEDPQGAPVVVLLHGGGWMTGDHLNPMTRGQAHWLAEQGYLAIALDYPLSTPRLQTWELAQSRVACGLAWVGTNAAHYGGDPGHLALVGDSAGGHLALETATRQVLGAVRSTCGGRVPQIDAVSVTYPIADPVAFHDNSDLVVSGSVRLRAQRYTGGSPQEVPEVYAQIDPVARIEQIGRMGLGDRLPPVLVVHGEQDHVVPVTGTRELDAALAAAGASHRCVVVPYADHVLDLNPGSVSSQLWRHLTLDLLEHAGMGA</sequence>
<dbReference type="InterPro" id="IPR050300">
    <property type="entry name" value="GDXG_lipolytic_enzyme"/>
</dbReference>
<dbReference type="KEGG" id="ahw:NCTC11636_00813"/>
<evidence type="ECO:0000256" key="1">
    <source>
        <dbReference type="ARBA" id="ARBA00022801"/>
    </source>
</evidence>
<evidence type="ECO:0000256" key="2">
    <source>
        <dbReference type="SAM" id="Phobius"/>
    </source>
</evidence>
<dbReference type="GO" id="GO:0106435">
    <property type="term" value="F:carboxylesterase activity"/>
    <property type="evidence" value="ECO:0007669"/>
    <property type="project" value="UniProtKB-EC"/>
</dbReference>